<evidence type="ECO:0000259" key="13">
    <source>
        <dbReference type="PROSITE" id="PS50109"/>
    </source>
</evidence>
<dbReference type="GO" id="GO:0016020">
    <property type="term" value="C:membrane"/>
    <property type="evidence" value="ECO:0007669"/>
    <property type="project" value="UniProtKB-SubCell"/>
</dbReference>
<dbReference type="SUPFAM" id="SSF47384">
    <property type="entry name" value="Homodimeric domain of signal transducing histidine kinase"/>
    <property type="match status" value="1"/>
</dbReference>
<dbReference type="InterPro" id="IPR029016">
    <property type="entry name" value="GAF-like_dom_sf"/>
</dbReference>
<evidence type="ECO:0000256" key="4">
    <source>
        <dbReference type="ARBA" id="ARBA00022553"/>
    </source>
</evidence>
<dbReference type="InterPro" id="IPR003660">
    <property type="entry name" value="HAMP_dom"/>
</dbReference>
<evidence type="ECO:0000256" key="10">
    <source>
        <dbReference type="PROSITE-ProRule" id="PRU00169"/>
    </source>
</evidence>
<dbReference type="SUPFAM" id="SSF52172">
    <property type="entry name" value="CheY-like"/>
    <property type="match status" value="1"/>
</dbReference>
<reference evidence="16 17" key="1">
    <citation type="journal article" date="2019" name="Nat. Microbiol.">
        <title>Mediterranean grassland soil C-N compound turnover is dependent on rainfall and depth, and is mediated by genomically divergent microorganisms.</title>
        <authorList>
            <person name="Diamond S."/>
            <person name="Andeer P.F."/>
            <person name="Li Z."/>
            <person name="Crits-Christoph A."/>
            <person name="Burstein D."/>
            <person name="Anantharaman K."/>
            <person name="Lane K.R."/>
            <person name="Thomas B.C."/>
            <person name="Pan C."/>
            <person name="Northen T.R."/>
            <person name="Banfield J.F."/>
        </authorList>
    </citation>
    <scope>NUCLEOTIDE SEQUENCE [LARGE SCALE GENOMIC DNA]</scope>
    <source>
        <strain evidence="16">WS_3</strain>
    </source>
</reference>
<comment type="subcellular location">
    <subcellularLocation>
        <location evidence="2">Membrane</location>
    </subcellularLocation>
</comment>
<feature type="domain" description="Histidine kinase" evidence="13">
    <location>
        <begin position="469"/>
        <end position="687"/>
    </location>
</feature>
<dbReference type="CDD" id="cd00156">
    <property type="entry name" value="REC"/>
    <property type="match status" value="1"/>
</dbReference>
<evidence type="ECO:0000256" key="6">
    <source>
        <dbReference type="ARBA" id="ARBA00022741"/>
    </source>
</evidence>
<comment type="catalytic activity">
    <reaction evidence="1">
        <text>ATP + protein L-histidine = ADP + protein N-phospho-L-histidine.</text>
        <dbReference type="EC" id="2.7.13.3"/>
    </reaction>
</comment>
<keyword evidence="12" id="KW-0812">Transmembrane</keyword>
<evidence type="ECO:0000313" key="17">
    <source>
        <dbReference type="Proteomes" id="UP000320184"/>
    </source>
</evidence>
<dbReference type="InterPro" id="IPR004358">
    <property type="entry name" value="Sig_transdc_His_kin-like_C"/>
</dbReference>
<evidence type="ECO:0000256" key="1">
    <source>
        <dbReference type="ARBA" id="ARBA00000085"/>
    </source>
</evidence>
<dbReference type="EMBL" id="VBOT01000053">
    <property type="protein sequence ID" value="TMQ51834.1"/>
    <property type="molecule type" value="Genomic_DNA"/>
</dbReference>
<comment type="caution">
    <text evidence="16">The sequence shown here is derived from an EMBL/GenBank/DDBJ whole genome shotgun (WGS) entry which is preliminary data.</text>
</comment>
<dbReference type="Pfam" id="PF00072">
    <property type="entry name" value="Response_reg"/>
    <property type="match status" value="1"/>
</dbReference>
<protein>
    <recommendedName>
        <fullName evidence="3">histidine kinase</fullName>
        <ecNumber evidence="3">2.7.13.3</ecNumber>
    </recommendedName>
</protein>
<dbReference type="InterPro" id="IPR005467">
    <property type="entry name" value="His_kinase_dom"/>
</dbReference>
<dbReference type="SMART" id="SM00448">
    <property type="entry name" value="REC"/>
    <property type="match status" value="1"/>
</dbReference>
<keyword evidence="12" id="KW-0472">Membrane</keyword>
<dbReference type="PROSITE" id="PS50109">
    <property type="entry name" value="HIS_KIN"/>
    <property type="match status" value="1"/>
</dbReference>
<dbReference type="SMART" id="SM00387">
    <property type="entry name" value="HATPase_c"/>
    <property type="match status" value="1"/>
</dbReference>
<dbReference type="InterPro" id="IPR011006">
    <property type="entry name" value="CheY-like_superfamily"/>
</dbReference>
<dbReference type="Proteomes" id="UP000320184">
    <property type="component" value="Unassembled WGS sequence"/>
</dbReference>
<dbReference type="Pfam" id="PF00672">
    <property type="entry name" value="HAMP"/>
    <property type="match status" value="1"/>
</dbReference>
<dbReference type="EC" id="2.7.13.3" evidence="3"/>
<dbReference type="Gene3D" id="6.10.340.10">
    <property type="match status" value="1"/>
</dbReference>
<dbReference type="PROSITE" id="PS50885">
    <property type="entry name" value="HAMP"/>
    <property type="match status" value="1"/>
</dbReference>
<name>A0A538SKC9_UNCEI</name>
<evidence type="ECO:0000256" key="5">
    <source>
        <dbReference type="ARBA" id="ARBA00022679"/>
    </source>
</evidence>
<dbReference type="Gene3D" id="3.30.450.40">
    <property type="match status" value="1"/>
</dbReference>
<feature type="domain" description="Response regulatory" evidence="14">
    <location>
        <begin position="707"/>
        <end position="821"/>
    </location>
</feature>
<feature type="transmembrane region" description="Helical" evidence="12">
    <location>
        <begin position="198"/>
        <end position="220"/>
    </location>
</feature>
<gene>
    <name evidence="16" type="ORF">E6K73_04885</name>
</gene>
<dbReference type="InterPro" id="IPR036890">
    <property type="entry name" value="HATPase_C_sf"/>
</dbReference>
<evidence type="ECO:0000256" key="7">
    <source>
        <dbReference type="ARBA" id="ARBA00022777"/>
    </source>
</evidence>
<dbReference type="InterPro" id="IPR003594">
    <property type="entry name" value="HATPase_dom"/>
</dbReference>
<dbReference type="PRINTS" id="PR00344">
    <property type="entry name" value="BCTRLSENSOR"/>
</dbReference>
<evidence type="ECO:0000256" key="3">
    <source>
        <dbReference type="ARBA" id="ARBA00012438"/>
    </source>
</evidence>
<dbReference type="Gene3D" id="3.30.565.10">
    <property type="entry name" value="Histidine kinase-like ATPase, C-terminal domain"/>
    <property type="match status" value="1"/>
</dbReference>
<dbReference type="SMART" id="SM00304">
    <property type="entry name" value="HAMP"/>
    <property type="match status" value="1"/>
</dbReference>
<feature type="transmembrane region" description="Helical" evidence="12">
    <location>
        <begin position="16"/>
        <end position="38"/>
    </location>
</feature>
<dbReference type="SUPFAM" id="SSF158472">
    <property type="entry name" value="HAMP domain-like"/>
    <property type="match status" value="1"/>
</dbReference>
<dbReference type="SUPFAM" id="SSF55874">
    <property type="entry name" value="ATPase domain of HSP90 chaperone/DNA topoisomerase II/histidine kinase"/>
    <property type="match status" value="1"/>
</dbReference>
<proteinExistence type="predicted"/>
<feature type="modified residue" description="4-aspartylphosphate" evidence="10">
    <location>
        <position position="756"/>
    </location>
</feature>
<dbReference type="CDD" id="cd06225">
    <property type="entry name" value="HAMP"/>
    <property type="match status" value="1"/>
</dbReference>
<dbReference type="GO" id="GO:0000155">
    <property type="term" value="F:phosphorelay sensor kinase activity"/>
    <property type="evidence" value="ECO:0007669"/>
    <property type="project" value="InterPro"/>
</dbReference>
<keyword evidence="11" id="KW-0175">Coiled coil</keyword>
<dbReference type="Gene3D" id="1.10.287.130">
    <property type="match status" value="1"/>
</dbReference>
<keyword evidence="12" id="KW-1133">Transmembrane helix</keyword>
<accession>A0A538SKC9</accession>
<evidence type="ECO:0000256" key="12">
    <source>
        <dbReference type="SAM" id="Phobius"/>
    </source>
</evidence>
<dbReference type="PROSITE" id="PS50110">
    <property type="entry name" value="RESPONSE_REGULATORY"/>
    <property type="match status" value="1"/>
</dbReference>
<evidence type="ECO:0000256" key="9">
    <source>
        <dbReference type="ARBA" id="ARBA00023012"/>
    </source>
</evidence>
<dbReference type="InterPro" id="IPR036097">
    <property type="entry name" value="HisK_dim/P_sf"/>
</dbReference>
<keyword evidence="4 10" id="KW-0597">Phosphoprotein</keyword>
<feature type="domain" description="HAMP" evidence="15">
    <location>
        <begin position="217"/>
        <end position="269"/>
    </location>
</feature>
<dbReference type="Gene3D" id="3.40.50.2300">
    <property type="match status" value="1"/>
</dbReference>
<dbReference type="Pfam" id="PF02518">
    <property type="entry name" value="HATPase_c"/>
    <property type="match status" value="1"/>
</dbReference>
<evidence type="ECO:0000313" key="16">
    <source>
        <dbReference type="EMBL" id="TMQ51834.1"/>
    </source>
</evidence>
<dbReference type="InterPro" id="IPR003661">
    <property type="entry name" value="HisK_dim/P_dom"/>
</dbReference>
<dbReference type="InterPro" id="IPR001789">
    <property type="entry name" value="Sig_transdc_resp-reg_receiver"/>
</dbReference>
<sequence>MRAWRPPSLRSLRGRIAVLLVLGFTVAAAAFYTLLMLFTRNWLGHELDLRSRALVQRTAEAVEVPLTIGDRAELADLVRRAAQEDDVVGVAVYRGDGTLAAAHVNDMQSWSAAEGEGAVAATARGLSVTPRRLRGTELRILETPVSRYSGASIPSRDEAFGLPEGGAGGGSGRLGWVRVEITTARLESAIATAGRAGLLLLAAVIGLALLASGLLLSVVVRPLGEASQLARAVAAGSLERRLPVGGPDELGTLAESMNTMAAALTESRARERAESEALRDAAEAVVVIAESARGAQDPGTVFRAVASQLRRVTRCTAVALAVPSDESPAPCFEQFEPPPPWGGLALGAQLDEGLAGQLWSPLPVRLVLRGVPHRFAAELSAEGFQAALLVPLALEIGPPAALLLVSTEAGAFTPSQVRVVAGLSSHLASALHVAQMKQRLEGAIEELERTREQLVRTEKLRAAGELASGIAHEFNNVLGAILGRTQLLRHRATHGTLATAELLESFSVMELAARDGAEIVRRLHRFSTGDPGETLEPVDLEAVLRDSISFTRPRWKNEAEAAGRNITVGLDATPGLWVRGQASQLREVFTNLILNAADALPRGGTIRIAAAPREALVAVVVEDDGIGMAPETQRRLFDPFFTTKGPKGAGLGLSVVYGTVERHGGAVAVTSRLGHGTRFEVTLPRVEKTVPPADSPPGAAPPVPTGDVLVVDDEPAVRDLLVEIVRTLGYGAVGCDGAESALARFRPGRFELVLTDIGMPGSSGWQLARELRAADPDVTIALVTGWGHQIGPDQLDGSGVDAVVPKPFSIEDVAKVLELSASRRDGDPGC</sequence>
<keyword evidence="5" id="KW-0808">Transferase</keyword>
<dbReference type="PANTHER" id="PTHR43065:SF46">
    <property type="entry name" value="C4-DICARBOXYLATE TRANSPORT SENSOR PROTEIN DCTB"/>
    <property type="match status" value="1"/>
</dbReference>
<evidence type="ECO:0000256" key="2">
    <source>
        <dbReference type="ARBA" id="ARBA00004370"/>
    </source>
</evidence>
<evidence type="ECO:0000256" key="8">
    <source>
        <dbReference type="ARBA" id="ARBA00022840"/>
    </source>
</evidence>
<keyword evidence="8" id="KW-0067">ATP-binding</keyword>
<dbReference type="PANTHER" id="PTHR43065">
    <property type="entry name" value="SENSOR HISTIDINE KINASE"/>
    <property type="match status" value="1"/>
</dbReference>
<evidence type="ECO:0000259" key="15">
    <source>
        <dbReference type="PROSITE" id="PS50885"/>
    </source>
</evidence>
<evidence type="ECO:0000256" key="11">
    <source>
        <dbReference type="SAM" id="Coils"/>
    </source>
</evidence>
<dbReference type="SUPFAM" id="SSF55781">
    <property type="entry name" value="GAF domain-like"/>
    <property type="match status" value="1"/>
</dbReference>
<keyword evidence="7" id="KW-0418">Kinase</keyword>
<keyword evidence="9" id="KW-0902">Two-component regulatory system</keyword>
<evidence type="ECO:0000259" key="14">
    <source>
        <dbReference type="PROSITE" id="PS50110"/>
    </source>
</evidence>
<dbReference type="CDD" id="cd00082">
    <property type="entry name" value="HisKA"/>
    <property type="match status" value="1"/>
</dbReference>
<organism evidence="16 17">
    <name type="scientific">Eiseniibacteriota bacterium</name>
    <dbReference type="NCBI Taxonomy" id="2212470"/>
    <lineage>
        <taxon>Bacteria</taxon>
        <taxon>Candidatus Eiseniibacteriota</taxon>
    </lineage>
</organism>
<keyword evidence="6" id="KW-0547">Nucleotide-binding</keyword>
<feature type="coiled-coil region" evidence="11">
    <location>
        <begin position="433"/>
        <end position="460"/>
    </location>
</feature>
<dbReference type="GO" id="GO:0005524">
    <property type="term" value="F:ATP binding"/>
    <property type="evidence" value="ECO:0007669"/>
    <property type="project" value="UniProtKB-KW"/>
</dbReference>
<dbReference type="AlphaFoldDB" id="A0A538SKC9"/>